<evidence type="ECO:0000313" key="3">
    <source>
        <dbReference type="Proteomes" id="UP000239757"/>
    </source>
</evidence>
<gene>
    <name evidence="2" type="ORF">GOBAR_AA34922</name>
</gene>
<accession>A0A2P5W3T1</accession>
<proteinExistence type="predicted"/>
<reference evidence="2 3" key="1">
    <citation type="submission" date="2015-01" db="EMBL/GenBank/DDBJ databases">
        <title>Genome of allotetraploid Gossypium barbadense reveals genomic plasticity and fiber elongation in cotton evolution.</title>
        <authorList>
            <person name="Chen X."/>
            <person name="Liu X."/>
            <person name="Zhao B."/>
            <person name="Zheng H."/>
            <person name="Hu Y."/>
            <person name="Lu G."/>
            <person name="Yang C."/>
            <person name="Chen J."/>
            <person name="Shan C."/>
            <person name="Zhang L."/>
            <person name="Zhou Y."/>
            <person name="Wang L."/>
            <person name="Guo W."/>
            <person name="Bai Y."/>
            <person name="Ruan J."/>
            <person name="Shangguan X."/>
            <person name="Mao Y."/>
            <person name="Jiang J."/>
            <person name="Zhu Y."/>
            <person name="Lei J."/>
            <person name="Kang H."/>
            <person name="Chen S."/>
            <person name="He X."/>
            <person name="Wang R."/>
            <person name="Wang Y."/>
            <person name="Chen J."/>
            <person name="Wang L."/>
            <person name="Yu S."/>
            <person name="Wang B."/>
            <person name="Wei J."/>
            <person name="Song S."/>
            <person name="Lu X."/>
            <person name="Gao Z."/>
            <person name="Gu W."/>
            <person name="Deng X."/>
            <person name="Ma D."/>
            <person name="Wang S."/>
            <person name="Liang W."/>
            <person name="Fang L."/>
            <person name="Cai C."/>
            <person name="Zhu X."/>
            <person name="Zhou B."/>
            <person name="Zhang Y."/>
            <person name="Chen Z."/>
            <person name="Xu S."/>
            <person name="Zhu R."/>
            <person name="Wang S."/>
            <person name="Zhang T."/>
            <person name="Zhao G."/>
        </authorList>
    </citation>
    <scope>NUCLEOTIDE SEQUENCE [LARGE SCALE GENOMIC DNA]</scope>
    <source>
        <strain evidence="3">cv. Xinhai21</strain>
        <tissue evidence="2">Leaf</tissue>
    </source>
</reference>
<dbReference type="OrthoDB" id="1045822at2759"/>
<dbReference type="EMBL" id="KZ669268">
    <property type="protein sequence ID" value="PPR85766.1"/>
    <property type="molecule type" value="Genomic_DNA"/>
</dbReference>
<feature type="compositionally biased region" description="Basic residues" evidence="1">
    <location>
        <begin position="237"/>
        <end position="253"/>
    </location>
</feature>
<sequence>MFLHKPETAIPVFRPDTEDSPFRAYMTTQLPEGLWTTGLCECYGDVPNCLFTSICPCITMGRNSEIINRGEISCRSASLLHLATGVVLFGWIFGSKNRTKLRQHFSLPESPLPDWCAHLLCMWCTLCQEHRELRTRGADPSLGWEGNLSKWLKDGLTPPIVVPRMILLLTADDDDHQAAGAGVNKPGSRRKAVENLSSSFHHGWYFSCPETDSVPTWLANLWRTGNGTGVFIPHITKSTRRHRPGRKDRRKVYRPVETKH</sequence>
<evidence type="ECO:0000256" key="1">
    <source>
        <dbReference type="SAM" id="MobiDB-lite"/>
    </source>
</evidence>
<organism evidence="2 3">
    <name type="scientific">Gossypium barbadense</name>
    <name type="common">Sea Island cotton</name>
    <name type="synonym">Hibiscus barbadensis</name>
    <dbReference type="NCBI Taxonomy" id="3634"/>
    <lineage>
        <taxon>Eukaryota</taxon>
        <taxon>Viridiplantae</taxon>
        <taxon>Streptophyta</taxon>
        <taxon>Embryophyta</taxon>
        <taxon>Tracheophyta</taxon>
        <taxon>Spermatophyta</taxon>
        <taxon>Magnoliopsida</taxon>
        <taxon>eudicotyledons</taxon>
        <taxon>Gunneridae</taxon>
        <taxon>Pentapetalae</taxon>
        <taxon>rosids</taxon>
        <taxon>malvids</taxon>
        <taxon>Malvales</taxon>
        <taxon>Malvaceae</taxon>
        <taxon>Malvoideae</taxon>
        <taxon>Gossypium</taxon>
    </lineage>
</organism>
<dbReference type="PANTHER" id="PTHR15907">
    <property type="entry name" value="DUF614 FAMILY PROTEIN-RELATED"/>
    <property type="match status" value="1"/>
</dbReference>
<dbReference type="AlphaFoldDB" id="A0A2P5W3T1"/>
<protein>
    <submittedName>
        <fullName evidence="2">Uncharacterized protein</fullName>
    </submittedName>
</protein>
<dbReference type="Pfam" id="PF04749">
    <property type="entry name" value="PLAC8"/>
    <property type="match status" value="1"/>
</dbReference>
<dbReference type="InterPro" id="IPR006461">
    <property type="entry name" value="PLAC_motif_containing"/>
</dbReference>
<feature type="region of interest" description="Disordered" evidence="1">
    <location>
        <begin position="237"/>
        <end position="260"/>
    </location>
</feature>
<dbReference type="Proteomes" id="UP000239757">
    <property type="component" value="Unassembled WGS sequence"/>
</dbReference>
<name>A0A2P5W3T1_GOSBA</name>
<dbReference type="NCBIfam" id="TIGR01571">
    <property type="entry name" value="A_thal_Cys_rich"/>
    <property type="match status" value="1"/>
</dbReference>
<evidence type="ECO:0000313" key="2">
    <source>
        <dbReference type="EMBL" id="PPR85766.1"/>
    </source>
</evidence>